<evidence type="ECO:0000256" key="1">
    <source>
        <dbReference type="ARBA" id="ARBA00008779"/>
    </source>
</evidence>
<sequence>LISSPLLIYRYNRTQGEVCDKLVSSIDISPTIIYLFDLEPTKSFKGHSLLPLENYPQKGVYGEAIGKTSSHEKETDKPIYFYQEDDLKIIYREDDQSWEMYDLNRDSQELNNLINTSLKGKEMKKKLMPQINRWQ</sequence>
<dbReference type="SUPFAM" id="SSF53649">
    <property type="entry name" value="Alkaline phosphatase-like"/>
    <property type="match status" value="1"/>
</dbReference>
<reference evidence="3" key="1">
    <citation type="journal article" date="2014" name="Front. Microbiol.">
        <title>High frequency of phylogenetically diverse reductive dehalogenase-homologous genes in deep subseafloor sedimentary metagenomes.</title>
        <authorList>
            <person name="Kawai M."/>
            <person name="Futagami T."/>
            <person name="Toyoda A."/>
            <person name="Takaki Y."/>
            <person name="Nishi S."/>
            <person name="Hori S."/>
            <person name="Arai W."/>
            <person name="Tsubouchi T."/>
            <person name="Morono Y."/>
            <person name="Uchiyama I."/>
            <person name="Ito T."/>
            <person name="Fujiyama A."/>
            <person name="Inagaki F."/>
            <person name="Takami H."/>
        </authorList>
    </citation>
    <scope>NUCLEOTIDE SEQUENCE</scope>
    <source>
        <strain evidence="3">Expedition CK06-06</strain>
    </source>
</reference>
<evidence type="ECO:0000313" key="3">
    <source>
        <dbReference type="EMBL" id="GAJ05312.1"/>
    </source>
</evidence>
<evidence type="ECO:0000259" key="2">
    <source>
        <dbReference type="Pfam" id="PF16347"/>
    </source>
</evidence>
<protein>
    <recommendedName>
        <fullName evidence="2">N-sulphoglucosamine sulphohydrolase C-terminal domain-containing protein</fullName>
    </recommendedName>
</protein>
<comment type="caution">
    <text evidence="3">The sequence shown here is derived from an EMBL/GenBank/DDBJ whole genome shotgun (WGS) entry which is preliminary data.</text>
</comment>
<dbReference type="AlphaFoldDB" id="X1UNY3"/>
<dbReference type="EMBL" id="BARW01031703">
    <property type="protein sequence ID" value="GAJ05312.1"/>
    <property type="molecule type" value="Genomic_DNA"/>
</dbReference>
<dbReference type="Gene3D" id="3.40.720.10">
    <property type="entry name" value="Alkaline Phosphatase, subunit A"/>
    <property type="match status" value="1"/>
</dbReference>
<accession>X1UNY3</accession>
<dbReference type="InterPro" id="IPR017850">
    <property type="entry name" value="Alkaline_phosphatase_core_sf"/>
</dbReference>
<feature type="domain" description="N-sulphoglucosamine sulphohydrolase C-terminal" evidence="2">
    <location>
        <begin position="5"/>
        <end position="133"/>
    </location>
</feature>
<dbReference type="PANTHER" id="PTHR42693:SF33">
    <property type="entry name" value="ARYLSULFATASE"/>
    <property type="match status" value="1"/>
</dbReference>
<feature type="non-terminal residue" evidence="3">
    <location>
        <position position="1"/>
    </location>
</feature>
<dbReference type="PANTHER" id="PTHR42693">
    <property type="entry name" value="ARYLSULFATASE FAMILY MEMBER"/>
    <property type="match status" value="1"/>
</dbReference>
<dbReference type="Pfam" id="PF16347">
    <property type="entry name" value="SGSH_C"/>
    <property type="match status" value="1"/>
</dbReference>
<gene>
    <name evidence="3" type="ORF">S12H4_50365</name>
</gene>
<dbReference type="InterPro" id="IPR032506">
    <property type="entry name" value="SGSH_C"/>
</dbReference>
<comment type="similarity">
    <text evidence="1">Belongs to the sulfatase family.</text>
</comment>
<dbReference type="InterPro" id="IPR050738">
    <property type="entry name" value="Sulfatase"/>
</dbReference>
<name>X1UNY3_9ZZZZ</name>
<dbReference type="GO" id="GO:0004065">
    <property type="term" value="F:arylsulfatase activity"/>
    <property type="evidence" value="ECO:0007669"/>
    <property type="project" value="TreeGrafter"/>
</dbReference>
<proteinExistence type="inferred from homology"/>
<organism evidence="3">
    <name type="scientific">marine sediment metagenome</name>
    <dbReference type="NCBI Taxonomy" id="412755"/>
    <lineage>
        <taxon>unclassified sequences</taxon>
        <taxon>metagenomes</taxon>
        <taxon>ecological metagenomes</taxon>
    </lineage>
</organism>